<dbReference type="EMBL" id="JANQDX010000011">
    <property type="protein sequence ID" value="KAL0916565.1"/>
    <property type="molecule type" value="Genomic_DNA"/>
</dbReference>
<dbReference type="AlphaFoldDB" id="A0ABD0UVX2"/>
<keyword evidence="2" id="KW-1185">Reference proteome</keyword>
<protein>
    <submittedName>
        <fullName evidence="1">Uncharacterized protein</fullName>
    </submittedName>
</protein>
<name>A0ABD0UVX2_DENTH</name>
<proteinExistence type="predicted"/>
<comment type="caution">
    <text evidence="1">The sequence shown here is derived from an EMBL/GenBank/DDBJ whole genome shotgun (WGS) entry which is preliminary data.</text>
</comment>
<organism evidence="1 2">
    <name type="scientific">Dendrobium thyrsiflorum</name>
    <name type="common">Pinecone-like raceme dendrobium</name>
    <name type="synonym">Orchid</name>
    <dbReference type="NCBI Taxonomy" id="117978"/>
    <lineage>
        <taxon>Eukaryota</taxon>
        <taxon>Viridiplantae</taxon>
        <taxon>Streptophyta</taxon>
        <taxon>Embryophyta</taxon>
        <taxon>Tracheophyta</taxon>
        <taxon>Spermatophyta</taxon>
        <taxon>Magnoliopsida</taxon>
        <taxon>Liliopsida</taxon>
        <taxon>Asparagales</taxon>
        <taxon>Orchidaceae</taxon>
        <taxon>Epidendroideae</taxon>
        <taxon>Malaxideae</taxon>
        <taxon>Dendrobiinae</taxon>
        <taxon>Dendrobium</taxon>
    </lineage>
</organism>
<dbReference type="Proteomes" id="UP001552299">
    <property type="component" value="Unassembled WGS sequence"/>
</dbReference>
<sequence length="325" mass="35306">MEPSVQVIRLPLIQKLQQQILLLDARCSFHPVVQLAHFLLRSHPIEIFCQHGHLRDDIKESPSIHLHKKGCEFGGKEDLFVENSSLARDGFCLILQAQSAVTPVSSGGTPASGGGPTELRRQVAVRRNSGVRWRSGGTPASGGGPAELRRQVAVRRNSVIRWLSGETPASGGGPAELRRQVAVQRNSGGGRGGVSSFSSFSSSLLFFFSSCLGSPLMGNEGSIYSFFRVAWPVNKGKIRDLGTSQRERKRFREKKRGREVEPAMAVIRTKATTAVGVAGSSTTTVKVLVRAADDLEMWQTRATVAVKNQRVRNRQVARLGSDGLG</sequence>
<gene>
    <name evidence="1" type="ORF">M5K25_014088</name>
</gene>
<accession>A0ABD0UVX2</accession>
<reference evidence="1 2" key="1">
    <citation type="journal article" date="2024" name="Plant Biotechnol. J.">
        <title>Dendrobium thyrsiflorum genome and its molecular insights into genes involved in important horticultural traits.</title>
        <authorList>
            <person name="Chen B."/>
            <person name="Wang J.Y."/>
            <person name="Zheng P.J."/>
            <person name="Li K.L."/>
            <person name="Liang Y.M."/>
            <person name="Chen X.F."/>
            <person name="Zhang C."/>
            <person name="Zhao X."/>
            <person name="He X."/>
            <person name="Zhang G.Q."/>
            <person name="Liu Z.J."/>
            <person name="Xu Q."/>
        </authorList>
    </citation>
    <scope>NUCLEOTIDE SEQUENCE [LARGE SCALE GENOMIC DNA]</scope>
    <source>
        <strain evidence="1">GZMU011</strain>
    </source>
</reference>
<evidence type="ECO:0000313" key="2">
    <source>
        <dbReference type="Proteomes" id="UP001552299"/>
    </source>
</evidence>
<evidence type="ECO:0000313" key="1">
    <source>
        <dbReference type="EMBL" id="KAL0916565.1"/>
    </source>
</evidence>